<dbReference type="CDD" id="cd00303">
    <property type="entry name" value="retropepsin_like"/>
    <property type="match status" value="1"/>
</dbReference>
<dbReference type="Gene3D" id="2.40.70.10">
    <property type="entry name" value="Acid Proteases"/>
    <property type="match status" value="1"/>
</dbReference>
<proteinExistence type="predicted"/>
<protein>
    <submittedName>
        <fullName evidence="1">Vacuolar protein sorting-associated protein 35B-like</fullName>
    </submittedName>
</protein>
<sequence>MSFALAKRHHRQIKGVKPLGRHMLVDKVCRNCPLTIKGHYFPTNLMLLPFDEFDLILGMDWLTNHSVLLNCGSKFIELKCENGDVMIFSMVAEKYLRKGYESYLAFVLNTQESEAKIETVPVVCEYSDVFPEELPGLP</sequence>
<name>A0A5B6WHP2_9ROSI</name>
<dbReference type="Proteomes" id="UP000325315">
    <property type="component" value="Unassembled WGS sequence"/>
</dbReference>
<organism evidence="1 2">
    <name type="scientific">Gossypium australe</name>
    <dbReference type="NCBI Taxonomy" id="47621"/>
    <lineage>
        <taxon>Eukaryota</taxon>
        <taxon>Viridiplantae</taxon>
        <taxon>Streptophyta</taxon>
        <taxon>Embryophyta</taxon>
        <taxon>Tracheophyta</taxon>
        <taxon>Spermatophyta</taxon>
        <taxon>Magnoliopsida</taxon>
        <taxon>eudicotyledons</taxon>
        <taxon>Gunneridae</taxon>
        <taxon>Pentapetalae</taxon>
        <taxon>rosids</taxon>
        <taxon>malvids</taxon>
        <taxon>Malvales</taxon>
        <taxon>Malvaceae</taxon>
        <taxon>Malvoideae</taxon>
        <taxon>Gossypium</taxon>
    </lineage>
</organism>
<dbReference type="OrthoDB" id="437338at2759"/>
<dbReference type="Pfam" id="PF08284">
    <property type="entry name" value="RVP_2"/>
    <property type="match status" value="1"/>
</dbReference>
<gene>
    <name evidence="1" type="ORF">EPI10_021162</name>
</gene>
<reference evidence="2" key="1">
    <citation type="journal article" date="2019" name="Plant Biotechnol. J.">
        <title>Genome sequencing of the Australian wild diploid species Gossypium australe highlights disease resistance and delayed gland morphogenesis.</title>
        <authorList>
            <person name="Cai Y."/>
            <person name="Cai X."/>
            <person name="Wang Q."/>
            <person name="Wang P."/>
            <person name="Zhang Y."/>
            <person name="Cai C."/>
            <person name="Xu Y."/>
            <person name="Wang K."/>
            <person name="Zhou Z."/>
            <person name="Wang C."/>
            <person name="Geng S."/>
            <person name="Li B."/>
            <person name="Dong Q."/>
            <person name="Hou Y."/>
            <person name="Wang H."/>
            <person name="Ai P."/>
            <person name="Liu Z."/>
            <person name="Yi F."/>
            <person name="Sun M."/>
            <person name="An G."/>
            <person name="Cheng J."/>
            <person name="Zhang Y."/>
            <person name="Shi Q."/>
            <person name="Xie Y."/>
            <person name="Shi X."/>
            <person name="Chang Y."/>
            <person name="Huang F."/>
            <person name="Chen Y."/>
            <person name="Hong S."/>
            <person name="Mi L."/>
            <person name="Sun Q."/>
            <person name="Zhang L."/>
            <person name="Zhou B."/>
            <person name="Peng R."/>
            <person name="Zhang X."/>
            <person name="Liu F."/>
        </authorList>
    </citation>
    <scope>NUCLEOTIDE SEQUENCE [LARGE SCALE GENOMIC DNA]</scope>
    <source>
        <strain evidence="2">cv. PA1801</strain>
    </source>
</reference>
<dbReference type="InterPro" id="IPR021109">
    <property type="entry name" value="Peptidase_aspartic_dom_sf"/>
</dbReference>
<evidence type="ECO:0000313" key="1">
    <source>
        <dbReference type="EMBL" id="KAA3480746.1"/>
    </source>
</evidence>
<keyword evidence="2" id="KW-1185">Reference proteome</keyword>
<dbReference type="AlphaFoldDB" id="A0A5B6WHP2"/>
<comment type="caution">
    <text evidence="1">The sequence shown here is derived from an EMBL/GenBank/DDBJ whole genome shotgun (WGS) entry which is preliminary data.</text>
</comment>
<dbReference type="SUPFAM" id="SSF50630">
    <property type="entry name" value="Acid proteases"/>
    <property type="match status" value="1"/>
</dbReference>
<evidence type="ECO:0000313" key="2">
    <source>
        <dbReference type="Proteomes" id="UP000325315"/>
    </source>
</evidence>
<accession>A0A5B6WHP2</accession>
<dbReference type="EMBL" id="SMMG02000003">
    <property type="protein sequence ID" value="KAA3480746.1"/>
    <property type="molecule type" value="Genomic_DNA"/>
</dbReference>